<evidence type="ECO:0000259" key="4">
    <source>
        <dbReference type="Pfam" id="PF14833"/>
    </source>
</evidence>
<keyword evidence="2" id="KW-0520">NAD</keyword>
<dbReference type="InterPro" id="IPR013328">
    <property type="entry name" value="6PGD_dom2"/>
</dbReference>
<sequence>MNSGGYGIAFLGMGLMGQPMAARLCKAGYKLTVWNRSAEKAQPLKDVGAEVAIEPYLAIQGAEYIMLCLTNGDAVEEVIFGNGGLYGSLYAGQTIIDFSSISPHTTRAIAGQLLTERHVNWVDAPVSGGVKGAVSGTLVIMAGGEAEHINAARPVLSHLSQKVTYMGAVGAGQAAKLCNQLIVSTNMLAIAEAMALGRAQGVNVDSLPDAFAGGFADSVPLQIFGPRMACQQHEPILGAIDIMRKDVNTIEQALKDQDIAFPLLVAVKALYEKASVNGLGPADLSALMKLYI</sequence>
<proteinExistence type="predicted"/>
<comment type="caution">
    <text evidence="5">The sequence shown here is derived from an EMBL/GenBank/DDBJ whole genome shotgun (WGS) entry which is preliminary data.</text>
</comment>
<dbReference type="RefSeq" id="WP_265588796.1">
    <property type="nucleotide sequence ID" value="NZ_CP061205.1"/>
</dbReference>
<dbReference type="Proteomes" id="UP001595444">
    <property type="component" value="Unassembled WGS sequence"/>
</dbReference>
<dbReference type="Pfam" id="PF03446">
    <property type="entry name" value="NAD_binding_2"/>
    <property type="match status" value="1"/>
</dbReference>
<dbReference type="EMBL" id="JBHRSL010000010">
    <property type="protein sequence ID" value="MFC3052158.1"/>
    <property type="molecule type" value="Genomic_DNA"/>
</dbReference>
<dbReference type="Gene3D" id="1.10.1040.10">
    <property type="entry name" value="N-(1-d-carboxylethyl)-l-norvaline Dehydrogenase, domain 2"/>
    <property type="match status" value="1"/>
</dbReference>
<dbReference type="InterPro" id="IPR008927">
    <property type="entry name" value="6-PGluconate_DH-like_C_sf"/>
</dbReference>
<keyword evidence="6" id="KW-1185">Reference proteome</keyword>
<dbReference type="PANTHER" id="PTHR43060">
    <property type="entry name" value="3-HYDROXYISOBUTYRATE DEHYDROGENASE-LIKE 1, MITOCHONDRIAL-RELATED"/>
    <property type="match status" value="1"/>
</dbReference>
<dbReference type="PIRSF" id="PIRSF000103">
    <property type="entry name" value="HIBADH"/>
    <property type="match status" value="1"/>
</dbReference>
<protein>
    <submittedName>
        <fullName evidence="5">NAD(P)-dependent oxidoreductase</fullName>
        <ecNumber evidence="5">1.1.-.-</ecNumber>
    </submittedName>
</protein>
<dbReference type="InterPro" id="IPR029154">
    <property type="entry name" value="HIBADH-like_NADP-bd"/>
</dbReference>
<dbReference type="Gene3D" id="3.40.50.720">
    <property type="entry name" value="NAD(P)-binding Rossmann-like Domain"/>
    <property type="match status" value="1"/>
</dbReference>
<gene>
    <name evidence="5" type="ORF">ACFOKA_09605</name>
</gene>
<dbReference type="GO" id="GO:0016491">
    <property type="term" value="F:oxidoreductase activity"/>
    <property type="evidence" value="ECO:0007669"/>
    <property type="project" value="UniProtKB-KW"/>
</dbReference>
<accession>A0ABV7D4P4</accession>
<dbReference type="InterPro" id="IPR015815">
    <property type="entry name" value="HIBADH-related"/>
</dbReference>
<evidence type="ECO:0000256" key="1">
    <source>
        <dbReference type="ARBA" id="ARBA00023002"/>
    </source>
</evidence>
<keyword evidence="1 5" id="KW-0560">Oxidoreductase</keyword>
<dbReference type="InterPro" id="IPR036291">
    <property type="entry name" value="NAD(P)-bd_dom_sf"/>
</dbReference>
<dbReference type="InterPro" id="IPR006115">
    <property type="entry name" value="6PGDH_NADP-bd"/>
</dbReference>
<dbReference type="Pfam" id="PF14833">
    <property type="entry name" value="NAD_binding_11"/>
    <property type="match status" value="1"/>
</dbReference>
<evidence type="ECO:0000259" key="3">
    <source>
        <dbReference type="Pfam" id="PF03446"/>
    </source>
</evidence>
<organism evidence="5 6">
    <name type="scientific">Kordiimonas pumila</name>
    <dbReference type="NCBI Taxonomy" id="2161677"/>
    <lineage>
        <taxon>Bacteria</taxon>
        <taxon>Pseudomonadati</taxon>
        <taxon>Pseudomonadota</taxon>
        <taxon>Alphaproteobacteria</taxon>
        <taxon>Kordiimonadales</taxon>
        <taxon>Kordiimonadaceae</taxon>
        <taxon>Kordiimonas</taxon>
    </lineage>
</organism>
<dbReference type="SUPFAM" id="SSF51735">
    <property type="entry name" value="NAD(P)-binding Rossmann-fold domains"/>
    <property type="match status" value="1"/>
</dbReference>
<name>A0ABV7D4P4_9PROT</name>
<dbReference type="SUPFAM" id="SSF48179">
    <property type="entry name" value="6-phosphogluconate dehydrogenase C-terminal domain-like"/>
    <property type="match status" value="1"/>
</dbReference>
<feature type="domain" description="3-hydroxyisobutyrate dehydrogenase-like NAD-binding" evidence="4">
    <location>
        <begin position="170"/>
        <end position="291"/>
    </location>
</feature>
<reference evidence="6" key="1">
    <citation type="journal article" date="2019" name="Int. J. Syst. Evol. Microbiol.">
        <title>The Global Catalogue of Microorganisms (GCM) 10K type strain sequencing project: providing services to taxonomists for standard genome sequencing and annotation.</title>
        <authorList>
            <consortium name="The Broad Institute Genomics Platform"/>
            <consortium name="The Broad Institute Genome Sequencing Center for Infectious Disease"/>
            <person name="Wu L."/>
            <person name="Ma J."/>
        </authorList>
    </citation>
    <scope>NUCLEOTIDE SEQUENCE [LARGE SCALE GENOMIC DNA]</scope>
    <source>
        <strain evidence="6">KCTC 62164</strain>
    </source>
</reference>
<evidence type="ECO:0000313" key="5">
    <source>
        <dbReference type="EMBL" id="MFC3052158.1"/>
    </source>
</evidence>
<dbReference type="EC" id="1.1.-.-" evidence="5"/>
<feature type="domain" description="6-phosphogluconate dehydrogenase NADP-binding" evidence="3">
    <location>
        <begin position="8"/>
        <end position="167"/>
    </location>
</feature>
<dbReference type="PANTHER" id="PTHR43060:SF15">
    <property type="entry name" value="3-HYDROXYISOBUTYRATE DEHYDROGENASE-LIKE 1, MITOCHONDRIAL-RELATED"/>
    <property type="match status" value="1"/>
</dbReference>
<evidence type="ECO:0000256" key="2">
    <source>
        <dbReference type="ARBA" id="ARBA00023027"/>
    </source>
</evidence>
<evidence type="ECO:0000313" key="6">
    <source>
        <dbReference type="Proteomes" id="UP001595444"/>
    </source>
</evidence>